<gene>
    <name evidence="3" type="ORF">A2557_10220</name>
</gene>
<organism evidence="3 4">
    <name type="scientific">Candidatus Lambdaproteobacteria bacterium RIFOXYD2_FULL_56_26</name>
    <dbReference type="NCBI Taxonomy" id="1817773"/>
    <lineage>
        <taxon>Bacteria</taxon>
        <taxon>Pseudomonadati</taxon>
        <taxon>Pseudomonadota</taxon>
        <taxon>Candidatus Lambdaproteobacteria</taxon>
    </lineage>
</organism>
<protein>
    <recommendedName>
        <fullName evidence="2">SbsA Ig-like domain-containing protein</fullName>
    </recommendedName>
</protein>
<dbReference type="Proteomes" id="UP000177583">
    <property type="component" value="Unassembled WGS sequence"/>
</dbReference>
<evidence type="ECO:0000313" key="3">
    <source>
        <dbReference type="EMBL" id="OGG99233.1"/>
    </source>
</evidence>
<sequence>MDHSWRFIFGFLLGLWLPFAPWTLAQESPSAILEYLQWDPSSEKLKIILTLQNPLAEPVSLYGTVEISTTQQQKRIGFVSPVSFTQSSQVLEVEAPPFSFQDEDQLILAVRLYDRKNRVLLYQTGKFSAQRPQVGPTHRFSGEAKEATVLLEATQERFAQLASRNTKQASAAAWVELREQNQVRWLTQGDSLPWASRLVEAFSIRDGSKNVALTPEMVIETTEPLVASSLKDQIHFRPADGPQATQEIPVSYKLLGKRLTLGLPGPLAYGTSYRLVLGNGIKSIGGQKMAQEEGWSFTTLPSPPKMTIQSSQPDLGATQASISGGVVVVFSAPLDPKSLDLKNIRLTQGETPVKGKAAIIGKRMIFKTDSPLKFETAYHFHLEGLRDLEGNNQEGSFELTFTTEKEAFRELVLELKGMYPQPKARGLGKDTEIWVQLDAPIDPATLAKGALLLQGNQPTPGHWEAKESRIYFVPESGLLNNQVYVVQLTPALKSLAGGGLRKEVAWPFATRADMGYPAEEDPNVLIFSPSHEVETYTREREGILKIGVTTFEPIRQIDVNGQLINQTGDTKAEFEIPYKLTQKITKFEVSVVTPSGLGRKDFTLHLGSREEGPSFRLISILSGQSLDNVDSSADGRPKTAATKSSITLVPQFTWRFSKDNAVLVKGILLREKYAKKAYQSKETAFTQFTLEWELKDTWVGTLTSDLGWNDIRTDNSVISTGKNKLIAETYFSMEMEQVPEKGTSFKTKLEGKNSNFIAKAASIDDETDATVTTLTLTGKSVFFDVTTQLDLQSENTNAVGINKDNSALKEGIKFSGKLGDFTPSLYLYQKTTSYPRVSTSTGIKQKDVSTNTEIKVGYALVKGLQLGIEYKYKDNKTNASSGTYKLGTAGLSLTHIW</sequence>
<evidence type="ECO:0000259" key="2">
    <source>
        <dbReference type="Pfam" id="PF13205"/>
    </source>
</evidence>
<dbReference type="EMBL" id="MFNF01000060">
    <property type="protein sequence ID" value="OGG99233.1"/>
    <property type="molecule type" value="Genomic_DNA"/>
</dbReference>
<evidence type="ECO:0000313" key="4">
    <source>
        <dbReference type="Proteomes" id="UP000177583"/>
    </source>
</evidence>
<dbReference type="AlphaFoldDB" id="A0A1F6GM95"/>
<feature type="domain" description="SbsA Ig-like" evidence="2">
    <location>
        <begin position="306"/>
        <end position="403"/>
    </location>
</feature>
<dbReference type="InterPro" id="IPR014755">
    <property type="entry name" value="Cu-Rt/internalin_Ig-like"/>
</dbReference>
<comment type="caution">
    <text evidence="3">The sequence shown here is derived from an EMBL/GenBank/DDBJ whole genome shotgun (WGS) entry which is preliminary data.</text>
</comment>
<dbReference type="InterPro" id="IPR032812">
    <property type="entry name" value="SbsA_Ig"/>
</dbReference>
<keyword evidence="1" id="KW-0732">Signal</keyword>
<evidence type="ECO:0000256" key="1">
    <source>
        <dbReference type="ARBA" id="ARBA00022729"/>
    </source>
</evidence>
<feature type="domain" description="SbsA Ig-like" evidence="2">
    <location>
        <begin position="414"/>
        <end position="510"/>
    </location>
</feature>
<dbReference type="Pfam" id="PF13205">
    <property type="entry name" value="Big_5"/>
    <property type="match status" value="3"/>
</dbReference>
<name>A0A1F6GM95_9PROT</name>
<dbReference type="Gene3D" id="2.60.40.1220">
    <property type="match status" value="1"/>
</dbReference>
<accession>A0A1F6GM95</accession>
<reference evidence="3 4" key="1">
    <citation type="journal article" date="2016" name="Nat. Commun.">
        <title>Thousands of microbial genomes shed light on interconnected biogeochemical processes in an aquifer system.</title>
        <authorList>
            <person name="Anantharaman K."/>
            <person name="Brown C.T."/>
            <person name="Hug L.A."/>
            <person name="Sharon I."/>
            <person name="Castelle C.J."/>
            <person name="Probst A.J."/>
            <person name="Thomas B.C."/>
            <person name="Singh A."/>
            <person name="Wilkins M.J."/>
            <person name="Karaoz U."/>
            <person name="Brodie E.L."/>
            <person name="Williams K.H."/>
            <person name="Hubbard S.S."/>
            <person name="Banfield J.F."/>
        </authorList>
    </citation>
    <scope>NUCLEOTIDE SEQUENCE [LARGE SCALE GENOMIC DNA]</scope>
</reference>
<proteinExistence type="predicted"/>
<feature type="domain" description="SbsA Ig-like" evidence="2">
    <location>
        <begin position="199"/>
        <end position="299"/>
    </location>
</feature>